<feature type="domain" description="EF-hand" evidence="16">
    <location>
        <begin position="162"/>
        <end position="197"/>
    </location>
</feature>
<evidence type="ECO:0000256" key="7">
    <source>
        <dbReference type="ARBA" id="ARBA00022737"/>
    </source>
</evidence>
<organism evidence="17 18">
    <name type="scientific">Heterocephalus glaber</name>
    <name type="common">Naked mole rat</name>
    <dbReference type="NCBI Taxonomy" id="10181"/>
    <lineage>
        <taxon>Eukaryota</taxon>
        <taxon>Metazoa</taxon>
        <taxon>Chordata</taxon>
        <taxon>Craniata</taxon>
        <taxon>Vertebrata</taxon>
        <taxon>Euteleostomi</taxon>
        <taxon>Mammalia</taxon>
        <taxon>Eutheria</taxon>
        <taxon>Euarchontoglires</taxon>
        <taxon>Glires</taxon>
        <taxon>Rodentia</taxon>
        <taxon>Hystricomorpha</taxon>
        <taxon>Bathyergidae</taxon>
        <taxon>Heterocephalus</taxon>
    </lineage>
</organism>
<evidence type="ECO:0000256" key="3">
    <source>
        <dbReference type="ARBA" id="ARBA00022475"/>
    </source>
</evidence>
<evidence type="ECO:0000256" key="15">
    <source>
        <dbReference type="SAM" id="Phobius"/>
    </source>
</evidence>
<evidence type="ECO:0000256" key="6">
    <source>
        <dbReference type="ARBA" id="ARBA00022723"/>
    </source>
</evidence>
<keyword evidence="17" id="KW-1185">Reference proteome</keyword>
<keyword evidence="6" id="KW-0479">Metal-binding</keyword>
<dbReference type="InterPro" id="IPR001751">
    <property type="entry name" value="S100/CaBP7/8-like_CS"/>
</dbReference>
<dbReference type="Proteomes" id="UP000694906">
    <property type="component" value="Unplaced"/>
</dbReference>
<evidence type="ECO:0000256" key="5">
    <source>
        <dbReference type="ARBA" id="ARBA00022692"/>
    </source>
</evidence>
<proteinExistence type="predicted"/>
<keyword evidence="3" id="KW-1003">Cell membrane</keyword>
<dbReference type="GO" id="GO:0048471">
    <property type="term" value="C:perinuclear region of cytoplasm"/>
    <property type="evidence" value="ECO:0007669"/>
    <property type="project" value="UniProtKB-SubCell"/>
</dbReference>
<feature type="compositionally biased region" description="Basic and acidic residues" evidence="14">
    <location>
        <begin position="45"/>
        <end position="65"/>
    </location>
</feature>
<evidence type="ECO:0000256" key="14">
    <source>
        <dbReference type="SAM" id="MobiDB-lite"/>
    </source>
</evidence>
<keyword evidence="4" id="KW-0963">Cytoplasm</keyword>
<gene>
    <name evidence="18" type="primary">Caln1</name>
</gene>
<dbReference type="GO" id="GO:0032588">
    <property type="term" value="C:trans-Golgi network membrane"/>
    <property type="evidence" value="ECO:0007669"/>
    <property type="project" value="UniProtKB-ARBA"/>
</dbReference>
<keyword evidence="11 15" id="KW-0472">Membrane</keyword>
<evidence type="ECO:0000256" key="13">
    <source>
        <dbReference type="ARBA" id="ARBA00038636"/>
    </source>
</evidence>
<evidence type="ECO:0000259" key="16">
    <source>
        <dbReference type="PROSITE" id="PS50222"/>
    </source>
</evidence>
<reference evidence="18" key="1">
    <citation type="submission" date="2025-08" db="UniProtKB">
        <authorList>
            <consortium name="RefSeq"/>
        </authorList>
    </citation>
    <scope>IDENTIFICATION</scope>
</reference>
<keyword evidence="8" id="KW-0106">Calcium</keyword>
<dbReference type="CTD" id="83698"/>
<accession>A0AAX6SMN0</accession>
<dbReference type="InterPro" id="IPR018247">
    <property type="entry name" value="EF_Hand_1_Ca_BS"/>
</dbReference>
<name>A0AAX6SMN0_HETGA</name>
<sequence length="359" mass="40351">MEICVFMRLSLRGQSFDELPNLSENITLDPRCGCLSNLERGDLRMRKRGMEEPPKGERSHCREARPPTFPPGKSPPKPQDLGCFAALREKMPFHHVTAGLLYKGNYLNRSLSAGSDSEQLANISVEELDEIREAFRVLDRDGNGFISKQELGMAMRSLGYMPSEVELAIIMQRLDMDGDGQVDFDEFMTILGPKLVSSEGRDGFLGNTIDSIFWQFDMQRITLEELKHILYHAFRDHLTMKDIENIIINEEESLNETSGNCQTEFEGGKQKAPLHCLPASASPVTFSPNSFGDPSVKICARKRAPFNSRPDGKMDIPVHSQKQNRQTCVRKSLICAFAMAFIISVMLIAANQILRSGME</sequence>
<evidence type="ECO:0000256" key="4">
    <source>
        <dbReference type="ARBA" id="ARBA00022490"/>
    </source>
</evidence>
<evidence type="ECO:0000256" key="1">
    <source>
        <dbReference type="ARBA" id="ARBA00004521"/>
    </source>
</evidence>
<dbReference type="RefSeq" id="XP_021109998.1">
    <property type="nucleotide sequence ID" value="XM_021254339.1"/>
</dbReference>
<evidence type="ECO:0000313" key="17">
    <source>
        <dbReference type="Proteomes" id="UP000694906"/>
    </source>
</evidence>
<dbReference type="AlphaFoldDB" id="A0AAX6SMN0"/>
<feature type="domain" description="EF-hand" evidence="16">
    <location>
        <begin position="126"/>
        <end position="161"/>
    </location>
</feature>
<keyword evidence="9 15" id="KW-1133">Transmembrane helix</keyword>
<keyword evidence="7" id="KW-0677">Repeat</keyword>
<dbReference type="PROSITE" id="PS00018">
    <property type="entry name" value="EF_HAND_1"/>
    <property type="match status" value="2"/>
</dbReference>
<dbReference type="CDD" id="cd00051">
    <property type="entry name" value="EFh"/>
    <property type="match status" value="1"/>
</dbReference>
<evidence type="ECO:0000256" key="2">
    <source>
        <dbReference type="ARBA" id="ARBA00004556"/>
    </source>
</evidence>
<dbReference type="GO" id="GO:0005509">
    <property type="term" value="F:calcium ion binding"/>
    <property type="evidence" value="ECO:0007669"/>
    <property type="project" value="InterPro"/>
</dbReference>
<dbReference type="SMART" id="SM00054">
    <property type="entry name" value="EFh"/>
    <property type="match status" value="2"/>
</dbReference>
<keyword evidence="5 15" id="KW-0812">Transmembrane</keyword>
<evidence type="ECO:0000256" key="8">
    <source>
        <dbReference type="ARBA" id="ARBA00022837"/>
    </source>
</evidence>
<feature type="region of interest" description="Disordered" evidence="14">
    <location>
        <begin position="45"/>
        <end position="80"/>
    </location>
</feature>
<feature type="compositionally biased region" description="Pro residues" evidence="14">
    <location>
        <begin position="67"/>
        <end position="78"/>
    </location>
</feature>
<dbReference type="InterPro" id="IPR051111">
    <property type="entry name" value="Ca-binding_regulatory"/>
</dbReference>
<evidence type="ECO:0000256" key="11">
    <source>
        <dbReference type="ARBA" id="ARBA00023136"/>
    </source>
</evidence>
<comment type="subunit">
    <text evidence="13">Interacts with PI4KB. This binding competes with FREQ/NCS1 binding in a calcium-dependent manner.</text>
</comment>
<dbReference type="PANTHER" id="PTHR46311:SF3">
    <property type="entry name" value="CALCIUM-BINDING PROTEIN 8"/>
    <property type="match status" value="1"/>
</dbReference>
<dbReference type="PANTHER" id="PTHR46311">
    <property type="entry name" value="CALCIUM-BINDING PROTEIN 8-RELATED"/>
    <property type="match status" value="1"/>
</dbReference>
<evidence type="ECO:0000256" key="9">
    <source>
        <dbReference type="ARBA" id="ARBA00022989"/>
    </source>
</evidence>
<dbReference type="SUPFAM" id="SSF47473">
    <property type="entry name" value="EF-hand"/>
    <property type="match status" value="1"/>
</dbReference>
<dbReference type="InterPro" id="IPR011992">
    <property type="entry name" value="EF-hand-dom_pair"/>
</dbReference>
<dbReference type="PROSITE" id="PS50222">
    <property type="entry name" value="EF_HAND_2"/>
    <property type="match status" value="2"/>
</dbReference>
<dbReference type="GeneID" id="101715866"/>
<dbReference type="InterPro" id="IPR002048">
    <property type="entry name" value="EF_hand_dom"/>
</dbReference>
<dbReference type="Gene3D" id="1.10.238.10">
    <property type="entry name" value="EF-hand"/>
    <property type="match status" value="1"/>
</dbReference>
<dbReference type="FunFam" id="1.10.238.10:FF:000115">
    <property type="entry name" value="Calcium-binding protein 8"/>
    <property type="match status" value="1"/>
</dbReference>
<keyword evidence="10" id="KW-0333">Golgi apparatus</keyword>
<dbReference type="Pfam" id="PF13499">
    <property type="entry name" value="EF-hand_7"/>
    <property type="match status" value="1"/>
</dbReference>
<dbReference type="GO" id="GO:0005886">
    <property type="term" value="C:plasma membrane"/>
    <property type="evidence" value="ECO:0007669"/>
    <property type="project" value="UniProtKB-SubCell"/>
</dbReference>
<evidence type="ECO:0000256" key="12">
    <source>
        <dbReference type="ARBA" id="ARBA00037801"/>
    </source>
</evidence>
<evidence type="ECO:0000313" key="18">
    <source>
        <dbReference type="RefSeq" id="XP_021109998.1"/>
    </source>
</evidence>
<evidence type="ECO:0000256" key="10">
    <source>
        <dbReference type="ARBA" id="ARBA00023034"/>
    </source>
</evidence>
<comment type="subcellular location">
    <subcellularLocation>
        <location evidence="1">Cell membrane</location>
        <topology evidence="1">Single-pass type IV membrane protein</topology>
    </subcellularLocation>
    <subcellularLocation>
        <location evidence="2">Cytoplasm</location>
        <location evidence="2">Perinuclear region</location>
    </subcellularLocation>
    <subcellularLocation>
        <location evidence="12">Golgi apparatus</location>
        <location evidence="12">trans-Golgi network membrane</location>
        <topology evidence="12">Single-pass type IV membrane protein</topology>
    </subcellularLocation>
</comment>
<feature type="transmembrane region" description="Helical" evidence="15">
    <location>
        <begin position="332"/>
        <end position="354"/>
    </location>
</feature>
<dbReference type="PROSITE" id="PS00303">
    <property type="entry name" value="S100_CABP"/>
    <property type="match status" value="1"/>
</dbReference>
<protein>
    <submittedName>
        <fullName evidence="18">Calcium-binding protein 8 isoform X1</fullName>
    </submittedName>
</protein>